<dbReference type="HAMAP" id="MF_01632">
    <property type="entry name" value="UbiC"/>
    <property type="match status" value="1"/>
</dbReference>
<evidence type="ECO:0000313" key="5">
    <source>
        <dbReference type="EMBL" id="CAB9492146.1"/>
    </source>
</evidence>
<dbReference type="InterPro" id="IPR007440">
    <property type="entry name" value="Chorismate--pyruvate_lyase"/>
</dbReference>
<comment type="caution">
    <text evidence="4">Lacks conserved residue(s) required for the propagation of feature annotation.</text>
</comment>
<dbReference type="EC" id="4.1.3.40" evidence="4"/>
<comment type="similarity">
    <text evidence="4">Belongs to the UbiC family.</text>
</comment>
<sequence>MTCYHTNRFIIRAFRVSFNATFPVGLAVDWQAPSGITIPNAHLKNWLLDTGSLTERVQSLSDHFSLELIGQRTQIPHDNELSLLHNNGSTSYQAREILLCGNHQPWVFARSIIPQAFVDSELSDLGREPLGKRLFNDTRFTRSQFQLCTAQASQFGINSNQTLWGRRSLFTLDNYSMIVAEVFLPHSPAYGQSATSEKESEQQL</sequence>
<dbReference type="Proteomes" id="UP000509458">
    <property type="component" value="Chromosome"/>
</dbReference>
<comment type="pathway">
    <text evidence="4">Cofactor biosynthesis; ubiquinone biosynthesis.</text>
</comment>
<dbReference type="UniPathway" id="UPA00232"/>
<evidence type="ECO:0000256" key="4">
    <source>
        <dbReference type="HAMAP-Rule" id="MF_01632"/>
    </source>
</evidence>
<feature type="binding site" evidence="4">
    <location>
        <position position="181"/>
    </location>
    <ligand>
        <name>substrate</name>
    </ligand>
</feature>
<evidence type="ECO:0000256" key="2">
    <source>
        <dbReference type="ARBA" id="ARBA00022688"/>
    </source>
</evidence>
<dbReference type="Pfam" id="PF04345">
    <property type="entry name" value="Chor_lyase"/>
    <property type="match status" value="1"/>
</dbReference>
<keyword evidence="1 4" id="KW-0963">Cytoplasm</keyword>
<dbReference type="PANTHER" id="PTHR38683:SF1">
    <property type="entry name" value="CHORISMATE PYRUVATE-LYASE"/>
    <property type="match status" value="1"/>
</dbReference>
<dbReference type="InterPro" id="IPR028978">
    <property type="entry name" value="Chorismate_lyase_/UTRA_dom_sf"/>
</dbReference>
<comment type="function">
    <text evidence="4">Removes the pyruvyl group from chorismate, with concomitant aromatization of the ring, to provide 4-hydroxybenzoate (4HB) for the ubiquinone pathway.</text>
</comment>
<dbReference type="Gene3D" id="3.40.1410.10">
    <property type="entry name" value="Chorismate lyase-like"/>
    <property type="match status" value="1"/>
</dbReference>
<feature type="binding site" evidence="4">
    <location>
        <position position="130"/>
    </location>
    <ligand>
        <name>substrate</name>
    </ligand>
</feature>
<dbReference type="AlphaFoldDB" id="A0A6T9XZX1"/>
<evidence type="ECO:0000313" key="6">
    <source>
        <dbReference type="Proteomes" id="UP000509458"/>
    </source>
</evidence>
<evidence type="ECO:0000256" key="1">
    <source>
        <dbReference type="ARBA" id="ARBA00022490"/>
    </source>
</evidence>
<dbReference type="GO" id="GO:0008813">
    <property type="term" value="F:chorismate lyase activity"/>
    <property type="evidence" value="ECO:0007669"/>
    <property type="project" value="UniProtKB-UniRule"/>
</dbReference>
<reference evidence="5 6" key="1">
    <citation type="submission" date="2020-06" db="EMBL/GenBank/DDBJ databases">
        <authorList>
            <person name="Duchaud E."/>
        </authorList>
    </citation>
    <scope>NUCLEOTIDE SEQUENCE [LARGE SCALE GENOMIC DNA]</scope>
    <source>
        <strain evidence="5">Alteromonas fortis</strain>
    </source>
</reference>
<gene>
    <name evidence="4 5" type="primary">ubiC</name>
    <name evidence="5" type="ORF">ALFOR1_10078</name>
</gene>
<feature type="binding site" evidence="4">
    <location>
        <position position="95"/>
    </location>
    <ligand>
        <name>substrate</name>
    </ligand>
</feature>
<dbReference type="SUPFAM" id="SSF64288">
    <property type="entry name" value="Chorismate lyase-like"/>
    <property type="match status" value="1"/>
</dbReference>
<keyword evidence="4 5" id="KW-0670">Pyruvate</keyword>
<dbReference type="GO" id="GO:0005829">
    <property type="term" value="C:cytosol"/>
    <property type="evidence" value="ECO:0007669"/>
    <property type="project" value="TreeGrafter"/>
</dbReference>
<accession>A0A6T9XZX1</accession>
<proteinExistence type="inferred from homology"/>
<dbReference type="GO" id="GO:0042866">
    <property type="term" value="P:pyruvate biosynthetic process"/>
    <property type="evidence" value="ECO:0007669"/>
    <property type="project" value="UniProtKB-UniRule"/>
</dbReference>
<evidence type="ECO:0000256" key="3">
    <source>
        <dbReference type="ARBA" id="ARBA00023239"/>
    </source>
</evidence>
<keyword evidence="2 4" id="KW-0831">Ubiquinone biosynthesis</keyword>
<comment type="catalytic activity">
    <reaction evidence="4">
        <text>chorismate = 4-hydroxybenzoate + pyruvate</text>
        <dbReference type="Rhea" id="RHEA:16505"/>
        <dbReference type="ChEBI" id="CHEBI:15361"/>
        <dbReference type="ChEBI" id="CHEBI:17879"/>
        <dbReference type="ChEBI" id="CHEBI:29748"/>
        <dbReference type="EC" id="4.1.3.40"/>
    </reaction>
</comment>
<name>A0A6T9XZX1_ALTMA</name>
<keyword evidence="3 4" id="KW-0456">Lyase</keyword>
<dbReference type="PANTHER" id="PTHR38683">
    <property type="entry name" value="CHORISMATE PYRUVATE-LYASE"/>
    <property type="match status" value="1"/>
</dbReference>
<dbReference type="GO" id="GO:0006744">
    <property type="term" value="P:ubiquinone biosynthetic process"/>
    <property type="evidence" value="ECO:0007669"/>
    <property type="project" value="UniProtKB-UniRule"/>
</dbReference>
<comment type="subcellular location">
    <subcellularLocation>
        <location evidence="4">Cytoplasm</location>
    </subcellularLocation>
</comment>
<dbReference type="EMBL" id="LR812090">
    <property type="protein sequence ID" value="CAB9492146.1"/>
    <property type="molecule type" value="Genomic_DNA"/>
</dbReference>
<protein>
    <recommendedName>
        <fullName evidence="4">Probable chorismate pyruvate-lyase</fullName>
        <shortName evidence="4">CL</shortName>
        <shortName evidence="4">CPL</shortName>
        <ecNumber evidence="4">4.1.3.40</ecNumber>
    </recommendedName>
</protein>
<organism evidence="5 6">
    <name type="scientific">Alteromonas macleodii</name>
    <name type="common">Pseudoalteromonas macleodii</name>
    <dbReference type="NCBI Taxonomy" id="28108"/>
    <lineage>
        <taxon>Bacteria</taxon>
        <taxon>Pseudomonadati</taxon>
        <taxon>Pseudomonadota</taxon>
        <taxon>Gammaproteobacteria</taxon>
        <taxon>Alteromonadales</taxon>
        <taxon>Alteromonadaceae</taxon>
        <taxon>Alteromonas/Salinimonas group</taxon>
        <taxon>Alteromonas</taxon>
    </lineage>
</organism>